<evidence type="ECO:0000259" key="8">
    <source>
        <dbReference type="Pfam" id="PF01321"/>
    </source>
</evidence>
<dbReference type="SUPFAM" id="SSF53092">
    <property type="entry name" value="Creatinase/prolidase N-terminal domain"/>
    <property type="match status" value="1"/>
</dbReference>
<evidence type="ECO:0000256" key="6">
    <source>
        <dbReference type="RuleBase" id="RU000590"/>
    </source>
</evidence>
<gene>
    <name evidence="9" type="ORF">ACFQ03_02420</name>
</gene>
<dbReference type="Gene3D" id="3.40.350.10">
    <property type="entry name" value="Creatinase/prolidase N-terminal domain"/>
    <property type="match status" value="1"/>
</dbReference>
<keyword evidence="3 6" id="KW-0479">Metal-binding</keyword>
<accession>A0ABW3D428</accession>
<evidence type="ECO:0000256" key="4">
    <source>
        <dbReference type="ARBA" id="ARBA00022801"/>
    </source>
</evidence>
<comment type="similarity">
    <text evidence="2 6">Belongs to the peptidase M24B family.</text>
</comment>
<evidence type="ECO:0000313" key="10">
    <source>
        <dbReference type="Proteomes" id="UP001597120"/>
    </source>
</evidence>
<comment type="caution">
    <text evidence="9">The sequence shown here is derived from an EMBL/GenBank/DDBJ whole genome shotgun (WGS) entry which is preliminary data.</text>
</comment>
<evidence type="ECO:0000256" key="2">
    <source>
        <dbReference type="ARBA" id="ARBA00008766"/>
    </source>
</evidence>
<dbReference type="InterPro" id="IPR001131">
    <property type="entry name" value="Peptidase_M24B_aminopep-P_CS"/>
</dbReference>
<name>A0ABW3D428_9BACL</name>
<dbReference type="CDD" id="cd01092">
    <property type="entry name" value="APP-like"/>
    <property type="match status" value="1"/>
</dbReference>
<keyword evidence="4" id="KW-0378">Hydrolase</keyword>
<sequence>MKSIYLERLNVLQSYMDQKALDAILITLPKHVYYLTGFASEPHERFLGLIVIRQEEPSLLVPELDREAAAQAAGWLTIHTHLDTDNPYLLLNKLLPASIRRIGLEKKHLTVHQYEALAAALENRTYTDVDQTLLEMRKIKSHDELERIKHSIRLIEQVLEHGVKLVKPGITELDLVAELEYRMKVLGADGPAFDTMVLAGEKSARPHGQPGNRAIREGELLLFDLGVYANGYASDITRTFAVGDVSDELSTIYNAVLEANRRAIAAVRPGAPLSVLDRTARQYIEEQGFGPHFMHRLGHGLGLDVHEYPSVHDRNDDPLEEGMVLTIEPGIYWPGKGGVRIEDDITVTADGCEVLTAFPKELTIIG</sequence>
<evidence type="ECO:0000259" key="7">
    <source>
        <dbReference type="Pfam" id="PF00557"/>
    </source>
</evidence>
<dbReference type="Pfam" id="PF00557">
    <property type="entry name" value="Peptidase_M24"/>
    <property type="match status" value="1"/>
</dbReference>
<dbReference type="InterPro" id="IPR000994">
    <property type="entry name" value="Pept_M24"/>
</dbReference>
<feature type="domain" description="Creatinase N-terminal" evidence="8">
    <location>
        <begin position="8"/>
        <end position="139"/>
    </location>
</feature>
<keyword evidence="10" id="KW-1185">Reference proteome</keyword>
<evidence type="ECO:0000256" key="1">
    <source>
        <dbReference type="ARBA" id="ARBA00001936"/>
    </source>
</evidence>
<dbReference type="InterPro" id="IPR029149">
    <property type="entry name" value="Creatin/AminoP/Spt16_N"/>
</dbReference>
<evidence type="ECO:0000256" key="5">
    <source>
        <dbReference type="ARBA" id="ARBA00023211"/>
    </source>
</evidence>
<comment type="cofactor">
    <cofactor evidence="1">
        <name>Mn(2+)</name>
        <dbReference type="ChEBI" id="CHEBI:29035"/>
    </cofactor>
</comment>
<dbReference type="Gene3D" id="3.90.230.10">
    <property type="entry name" value="Creatinase/methionine aminopeptidase superfamily"/>
    <property type="match status" value="1"/>
</dbReference>
<protein>
    <submittedName>
        <fullName evidence="9">M24 family metallopeptidase</fullName>
    </submittedName>
</protein>
<proteinExistence type="inferred from homology"/>
<dbReference type="SUPFAM" id="SSF55920">
    <property type="entry name" value="Creatinase/aminopeptidase"/>
    <property type="match status" value="1"/>
</dbReference>
<dbReference type="Pfam" id="PF01321">
    <property type="entry name" value="Creatinase_N"/>
    <property type="match status" value="1"/>
</dbReference>
<feature type="domain" description="Peptidase M24" evidence="7">
    <location>
        <begin position="146"/>
        <end position="349"/>
    </location>
</feature>
<dbReference type="EMBL" id="JBHTIU010000008">
    <property type="protein sequence ID" value="MFD0867988.1"/>
    <property type="molecule type" value="Genomic_DNA"/>
</dbReference>
<evidence type="ECO:0000313" key="9">
    <source>
        <dbReference type="EMBL" id="MFD0867988.1"/>
    </source>
</evidence>
<dbReference type="Proteomes" id="UP001597120">
    <property type="component" value="Unassembled WGS sequence"/>
</dbReference>
<evidence type="ECO:0000256" key="3">
    <source>
        <dbReference type="ARBA" id="ARBA00022723"/>
    </source>
</evidence>
<dbReference type="PANTHER" id="PTHR46112:SF10">
    <property type="entry name" value="DIPEPTIDASE YKVY-RELATED"/>
    <property type="match status" value="1"/>
</dbReference>
<dbReference type="InterPro" id="IPR000587">
    <property type="entry name" value="Creatinase_N"/>
</dbReference>
<dbReference type="InterPro" id="IPR036005">
    <property type="entry name" value="Creatinase/aminopeptidase-like"/>
</dbReference>
<reference evidence="10" key="1">
    <citation type="journal article" date="2019" name="Int. J. Syst. Evol. Microbiol.">
        <title>The Global Catalogue of Microorganisms (GCM) 10K type strain sequencing project: providing services to taxonomists for standard genome sequencing and annotation.</title>
        <authorList>
            <consortium name="The Broad Institute Genomics Platform"/>
            <consortium name="The Broad Institute Genome Sequencing Center for Infectious Disease"/>
            <person name="Wu L."/>
            <person name="Ma J."/>
        </authorList>
    </citation>
    <scope>NUCLEOTIDE SEQUENCE [LARGE SCALE GENOMIC DNA]</scope>
    <source>
        <strain evidence="10">CCUG 57263</strain>
    </source>
</reference>
<keyword evidence="5" id="KW-0464">Manganese</keyword>
<dbReference type="InterPro" id="IPR050659">
    <property type="entry name" value="Peptidase_M24B"/>
</dbReference>
<organism evidence="9 10">
    <name type="scientific">Paenibacillus residui</name>
    <dbReference type="NCBI Taxonomy" id="629724"/>
    <lineage>
        <taxon>Bacteria</taxon>
        <taxon>Bacillati</taxon>
        <taxon>Bacillota</taxon>
        <taxon>Bacilli</taxon>
        <taxon>Bacillales</taxon>
        <taxon>Paenibacillaceae</taxon>
        <taxon>Paenibacillus</taxon>
    </lineage>
</organism>
<dbReference type="PROSITE" id="PS00491">
    <property type="entry name" value="PROLINE_PEPTIDASE"/>
    <property type="match status" value="1"/>
</dbReference>
<dbReference type="PANTHER" id="PTHR46112">
    <property type="entry name" value="AMINOPEPTIDASE"/>
    <property type="match status" value="1"/>
</dbReference>
<dbReference type="RefSeq" id="WP_144932486.1">
    <property type="nucleotide sequence ID" value="NZ_JBHTIU010000008.1"/>
</dbReference>